<evidence type="ECO:0000313" key="3">
    <source>
        <dbReference type="EMBL" id="MYM98473.1"/>
    </source>
</evidence>
<dbReference type="PANTHER" id="PTHR11080:SF2">
    <property type="entry name" value="LD05707P"/>
    <property type="match status" value="1"/>
</dbReference>
<proteinExistence type="inferred from homology"/>
<dbReference type="RefSeq" id="WP_161087295.1">
    <property type="nucleotide sequence ID" value="NZ_WWCX01000123.1"/>
</dbReference>
<name>A0A845GVH2_9BURK</name>
<keyword evidence="2 3" id="KW-0378">Hydrolase</keyword>
<dbReference type="AlphaFoldDB" id="A0A845GVH2"/>
<dbReference type="InterPro" id="IPR036380">
    <property type="entry name" value="Isochorismatase-like_sf"/>
</dbReference>
<evidence type="ECO:0000313" key="4">
    <source>
        <dbReference type="Proteomes" id="UP000447355"/>
    </source>
</evidence>
<dbReference type="GO" id="GO:0016787">
    <property type="term" value="F:hydrolase activity"/>
    <property type="evidence" value="ECO:0007669"/>
    <property type="project" value="UniProtKB-KW"/>
</dbReference>
<comment type="caution">
    <text evidence="3">The sequence shown here is derived from an EMBL/GenBank/DDBJ whole genome shotgun (WGS) entry which is preliminary data.</text>
</comment>
<accession>A0A845GVH2</accession>
<reference evidence="3" key="1">
    <citation type="submission" date="2019-12" db="EMBL/GenBank/DDBJ databases">
        <title>Novel species isolated from a subtropical stream in China.</title>
        <authorList>
            <person name="Lu H."/>
        </authorList>
    </citation>
    <scope>NUCLEOTIDE SEQUENCE [LARGE SCALE GENOMIC DNA]</scope>
    <source>
        <strain evidence="3">FT81W</strain>
    </source>
</reference>
<dbReference type="Proteomes" id="UP000447355">
    <property type="component" value="Unassembled WGS sequence"/>
</dbReference>
<organism evidence="3 4">
    <name type="scientific">Duganella vulcania</name>
    <dbReference type="NCBI Taxonomy" id="2692166"/>
    <lineage>
        <taxon>Bacteria</taxon>
        <taxon>Pseudomonadati</taxon>
        <taxon>Pseudomonadota</taxon>
        <taxon>Betaproteobacteria</taxon>
        <taxon>Burkholderiales</taxon>
        <taxon>Oxalobacteraceae</taxon>
        <taxon>Telluria group</taxon>
        <taxon>Duganella</taxon>
    </lineage>
</organism>
<evidence type="ECO:0000256" key="1">
    <source>
        <dbReference type="ARBA" id="ARBA00006336"/>
    </source>
</evidence>
<gene>
    <name evidence="3" type="ORF">GTP90_31975</name>
</gene>
<dbReference type="Gene3D" id="3.40.50.850">
    <property type="entry name" value="Isochorismatase-like"/>
    <property type="match status" value="1"/>
</dbReference>
<sequence length="296" mass="32144">MKRNLHLLVIDPQNDFCDLPASHLPLDPATRAPRAPALPVPGAHQDMLRLAGLINRGRAGLTAISITLDSHHRFDIAHPTFWIARDGAPVAPFTEISAADVRAEKYLPRHPAALPLALNYLDKLETAGRYRLMVWPVHCEIGTWGNNVHDDVRAAYGAWEEAALGIVAKLAKGSNPWTEHYSAVMAEVPDADDPDTQLNTKFIASLAEADQVYIAGEAGSHCVKATVEHIVEHFGDQPLSKLVLLTDCISPVAGFEPQYQAFLQAMQARGVQLRQTADVLPELLANAGRALGMDAA</sequence>
<evidence type="ECO:0000256" key="2">
    <source>
        <dbReference type="ARBA" id="ARBA00022801"/>
    </source>
</evidence>
<dbReference type="SUPFAM" id="SSF52499">
    <property type="entry name" value="Isochorismatase-like hydrolases"/>
    <property type="match status" value="1"/>
</dbReference>
<comment type="similarity">
    <text evidence="1">Belongs to the isochorismatase family.</text>
</comment>
<protein>
    <submittedName>
        <fullName evidence="3">Cysteine hydrolase</fullName>
    </submittedName>
</protein>
<dbReference type="InterPro" id="IPR052347">
    <property type="entry name" value="Isochorismatase_Nicotinamidase"/>
</dbReference>
<dbReference type="EMBL" id="WWCX01000123">
    <property type="protein sequence ID" value="MYM98473.1"/>
    <property type="molecule type" value="Genomic_DNA"/>
</dbReference>
<dbReference type="PANTHER" id="PTHR11080">
    <property type="entry name" value="PYRAZINAMIDASE/NICOTINAMIDASE"/>
    <property type="match status" value="1"/>
</dbReference>